<evidence type="ECO:0000313" key="3">
    <source>
        <dbReference type="Proteomes" id="UP000177306"/>
    </source>
</evidence>
<dbReference type="Proteomes" id="UP000177306">
    <property type="component" value="Unassembled WGS sequence"/>
</dbReference>
<name>A0A1F6EHB0_9BACT</name>
<keyword evidence="1" id="KW-0812">Transmembrane</keyword>
<feature type="transmembrane region" description="Helical" evidence="1">
    <location>
        <begin position="66"/>
        <end position="87"/>
    </location>
</feature>
<organism evidence="2 3">
    <name type="scientific">Candidatus Kaiserbacteria bacterium RIFCSPLOWO2_01_FULL_53_17</name>
    <dbReference type="NCBI Taxonomy" id="1798511"/>
    <lineage>
        <taxon>Bacteria</taxon>
        <taxon>Candidatus Kaiseribacteriota</taxon>
    </lineage>
</organism>
<feature type="transmembrane region" description="Helical" evidence="1">
    <location>
        <begin position="6"/>
        <end position="27"/>
    </location>
</feature>
<gene>
    <name evidence="2" type="ORF">A3A38_00365</name>
</gene>
<dbReference type="EMBL" id="MFLY01000036">
    <property type="protein sequence ID" value="OGG72692.1"/>
    <property type="molecule type" value="Genomic_DNA"/>
</dbReference>
<proteinExistence type="predicted"/>
<evidence type="ECO:0000313" key="2">
    <source>
        <dbReference type="EMBL" id="OGG72692.1"/>
    </source>
</evidence>
<protein>
    <recommendedName>
        <fullName evidence="4">Sugar efflux transporter for intercellular exchange</fullName>
    </recommendedName>
</protein>
<dbReference type="Gene3D" id="1.20.1280.290">
    <property type="match status" value="1"/>
</dbReference>
<evidence type="ECO:0008006" key="4">
    <source>
        <dbReference type="Google" id="ProtNLM"/>
    </source>
</evidence>
<reference evidence="2 3" key="1">
    <citation type="journal article" date="2016" name="Nat. Commun.">
        <title>Thousands of microbial genomes shed light on interconnected biogeochemical processes in an aquifer system.</title>
        <authorList>
            <person name="Anantharaman K."/>
            <person name="Brown C.T."/>
            <person name="Hug L.A."/>
            <person name="Sharon I."/>
            <person name="Castelle C.J."/>
            <person name="Probst A.J."/>
            <person name="Thomas B.C."/>
            <person name="Singh A."/>
            <person name="Wilkins M.J."/>
            <person name="Karaoz U."/>
            <person name="Brodie E.L."/>
            <person name="Williams K.H."/>
            <person name="Hubbard S.S."/>
            <person name="Banfield J.F."/>
        </authorList>
    </citation>
    <scope>NUCLEOTIDE SEQUENCE [LARGE SCALE GENOMIC DNA]</scope>
</reference>
<feature type="transmembrane region" description="Helical" evidence="1">
    <location>
        <begin position="39"/>
        <end position="60"/>
    </location>
</feature>
<dbReference type="AlphaFoldDB" id="A0A1F6EHB0"/>
<keyword evidence="1" id="KW-1133">Transmembrane helix</keyword>
<comment type="caution">
    <text evidence="2">The sequence shown here is derived from an EMBL/GenBank/DDBJ whole genome shotgun (WGS) entry which is preliminary data.</text>
</comment>
<accession>A0A1F6EHB0</accession>
<sequence>MPNQGTLAYRVGWIAFVLSVVLWLSFADQIRLNLSGHKGSLIIPWMVVANCTAWTLYGLWKSPRDWPVALSNMIGIVLGLAAGVTAFI</sequence>
<keyword evidence="1" id="KW-0472">Membrane</keyword>
<evidence type="ECO:0000256" key="1">
    <source>
        <dbReference type="SAM" id="Phobius"/>
    </source>
</evidence>